<dbReference type="PROSITE" id="PS50022">
    <property type="entry name" value="FA58C_3"/>
    <property type="match status" value="1"/>
</dbReference>
<feature type="domain" description="Laminin G" evidence="13">
    <location>
        <begin position="664"/>
        <end position="833"/>
    </location>
</feature>
<keyword evidence="3 9" id="KW-0245">EGF-like domain</keyword>
<feature type="domain" description="EGF-like" evidence="14">
    <location>
        <begin position="834"/>
        <end position="870"/>
    </location>
</feature>
<evidence type="ECO:0000259" key="13">
    <source>
        <dbReference type="PROSITE" id="PS50025"/>
    </source>
</evidence>
<dbReference type="InterPro" id="IPR050372">
    <property type="entry name" value="Neurexin-related_CASP"/>
</dbReference>
<dbReference type="Gene3D" id="2.60.120.260">
    <property type="entry name" value="Galactose-binding domain-like"/>
    <property type="match status" value="1"/>
</dbReference>
<dbReference type="PANTHER" id="PTHR15036">
    <property type="entry name" value="PIKACHURIN-LIKE PROTEIN"/>
    <property type="match status" value="1"/>
</dbReference>
<reference evidence="15 17" key="2">
    <citation type="journal article" date="2013" name="Nature">
        <title>Insights into bilaterian evolution from three spiralian genomes.</title>
        <authorList>
            <person name="Simakov O."/>
            <person name="Marletaz F."/>
            <person name="Cho S.J."/>
            <person name="Edsinger-Gonzales E."/>
            <person name="Havlak P."/>
            <person name="Hellsten U."/>
            <person name="Kuo D.H."/>
            <person name="Larsson T."/>
            <person name="Lv J."/>
            <person name="Arendt D."/>
            <person name="Savage R."/>
            <person name="Osoegawa K."/>
            <person name="de Jong P."/>
            <person name="Grimwood J."/>
            <person name="Chapman J.A."/>
            <person name="Shapiro H."/>
            <person name="Aerts A."/>
            <person name="Otillar R.P."/>
            <person name="Terry A.Y."/>
            <person name="Boore J.L."/>
            <person name="Grigoriev I.V."/>
            <person name="Lindberg D.R."/>
            <person name="Seaver E.C."/>
            <person name="Weisblat D.A."/>
            <person name="Putnam N.H."/>
            <person name="Rokhsar D.S."/>
        </authorList>
    </citation>
    <scope>NUCLEOTIDE SEQUENCE</scope>
    <source>
        <strain evidence="15 17">I ESC-2004</strain>
    </source>
</reference>
<keyword evidence="7 11" id="KW-0472">Membrane</keyword>
<feature type="domain" description="Laminin G" evidence="13">
    <location>
        <begin position="51"/>
        <end position="229"/>
    </location>
</feature>
<gene>
    <name evidence="15" type="ORF">CAPTEDRAFT_152031</name>
</gene>
<dbReference type="FunCoup" id="R7VBJ7">
    <property type="interactions" value="298"/>
</dbReference>
<evidence type="ECO:0000256" key="11">
    <source>
        <dbReference type="SAM" id="Phobius"/>
    </source>
</evidence>
<keyword evidence="17" id="KW-1185">Reference proteome</keyword>
<comment type="subcellular location">
    <subcellularLocation>
        <location evidence="1">Membrane</location>
        <topology evidence="1">Single-pass type I membrane protein</topology>
    </subcellularLocation>
</comment>
<keyword evidence="4 11" id="KW-0812">Transmembrane</keyword>
<protein>
    <recommendedName>
        <fullName evidence="18">Neurexin-4</fullName>
    </recommendedName>
</protein>
<keyword evidence="6 11" id="KW-1133">Transmembrane helix</keyword>
<evidence type="ECO:0000256" key="8">
    <source>
        <dbReference type="ARBA" id="ARBA00023157"/>
    </source>
</evidence>
<dbReference type="AlphaFoldDB" id="R7VBJ7"/>
<evidence type="ECO:0000256" key="4">
    <source>
        <dbReference type="ARBA" id="ARBA00022692"/>
    </source>
</evidence>
<dbReference type="InterPro" id="IPR013320">
    <property type="entry name" value="ConA-like_dom_sf"/>
</dbReference>
<comment type="caution">
    <text evidence="9">Lacks conserved residue(s) required for the propagation of feature annotation.</text>
</comment>
<dbReference type="PROSITE" id="PS50025">
    <property type="entry name" value="LAM_G_DOMAIN"/>
    <property type="match status" value="4"/>
</dbReference>
<evidence type="ECO:0000256" key="9">
    <source>
        <dbReference type="PROSITE-ProRule" id="PRU00076"/>
    </source>
</evidence>
<name>R7VBJ7_CAPTE</name>
<evidence type="ECO:0000256" key="5">
    <source>
        <dbReference type="ARBA" id="ARBA00022729"/>
    </source>
</evidence>
<feature type="domain" description="Laminin G" evidence="13">
    <location>
        <begin position="236"/>
        <end position="399"/>
    </location>
</feature>
<dbReference type="CDD" id="cd00054">
    <property type="entry name" value="EGF_CA"/>
    <property type="match status" value="1"/>
</dbReference>
<comment type="similarity">
    <text evidence="2">Belongs to the neurexin family.</text>
</comment>
<evidence type="ECO:0000256" key="10">
    <source>
        <dbReference type="PROSITE-ProRule" id="PRU00122"/>
    </source>
</evidence>
<feature type="disulfide bond" evidence="10">
    <location>
        <begin position="372"/>
        <end position="399"/>
    </location>
</feature>
<dbReference type="InterPro" id="IPR000742">
    <property type="entry name" value="EGF"/>
</dbReference>
<dbReference type="EnsemblMetazoa" id="CapteT152031">
    <property type="protein sequence ID" value="CapteP152031"/>
    <property type="gene ID" value="CapteG152031"/>
</dbReference>
<keyword evidence="8 10" id="KW-1015">Disulfide bond</keyword>
<proteinExistence type="inferred from homology"/>
<dbReference type="STRING" id="283909.R7VBJ7"/>
<dbReference type="HOGENOM" id="CLU_003504_1_0_1"/>
<evidence type="ECO:0000256" key="3">
    <source>
        <dbReference type="ARBA" id="ARBA00022536"/>
    </source>
</evidence>
<evidence type="ECO:0000313" key="16">
    <source>
        <dbReference type="EnsemblMetazoa" id="CapteP152031"/>
    </source>
</evidence>
<sequence>MFDGNVDDDSVARTELPYPIVARFIRINPQRWHQFISMRIEMYGCRFDGEGTTFDGASRITYDISGANQYVQTRTDHIKLRFRTSQANGLLIYSDGNQGDYVILELIRGRLYFHIDLGKSTTMRAGSLLDDNQWHDVEIYRKDREIDFTVDRLTIRNMTNGDFYQLDLDRKVHLGGIDNFLQPGRPMLARQNFTGCMENVWFNYMNMIKDARMEQSRFEKHGSVMFGVCQVDTVVPFTFPTVDSHLRLYSPTSNRLRVSFDFRTYNKDGLLFTHDLLPNGKIVVVNDYGYIEYSVATSGDPEVRNVDYFTDGLWHSVEVDVESGGADRIGKINFTVDGRPDTSSRQLSFTTTEDYIIGGGDEDGGETGFIGCMREIEIGNERVEDIPSDQNKGVINGSCSVQDRCDPNPCEHGGICSQDYTTFDCNCDVTGYEGAVCHKSRYLVSCEEARMLNPTLTNVEISVDIDDSGPLDPIAVNCVFQHDIEQATTEVSHESMEPTLVNGYPEAGSYVRPILYNVEKEQFDELVGRAHNCEQYIKYECYQSKLLSSSGSSDPINIPSWGWWVGRTNLIMRYWGGSSPGSGKCSCALRNECQTSGGGTSINPCNCDAGLAQQDVFDDGDLTHKEHLPVMELRFGDTGTINDQKWGKHTLGALRCMSDSLFDNIVTFRKADATVALPTFSGATSGDIRFQFKTSQNDGILLQNTGNFHFIEVKLVFGNSIQFRFDVGNGIQTLEKTTAYPLNDDDWHTLHIERNRKQAMLRIDQQAAVLLDEPTDQGFRTLDLSSPLVIGAAVDYKDGFVGCMRAMQVNGVIQDLRGMVERGEVTYGVSAGCHPKCASNPCFNNGICIEWYSHYQCDCAYTPYRGWDCGREVGTNMQPDFMIRYEFDQESGNIATDEETIIIGFSTQEKKGTLMLIRNDDPVDTEYISVEMNNNGGVRVALDVGFERDEVNTAIQDVDLANNQQHVVVVRRFNKGRSLGIYVDDYPPAIKHWSHLPESSDTRLDNPRYIYFGRNETTPPGSGFKGCLYRAQFDNVYPLKRVFQDPRPDYIYVEPESRIREDMCGFEEITHSPEAAEFRPTPAMNPNMTEGAVGGWGPGMSVRNQWILGGVLAGVILIIFFLIILLGRFLSREKGDYKTYEAKDSQYYDNPDYAIASGHTGQPEIQKKKEWFI</sequence>
<feature type="domain" description="EGF-like" evidence="14">
    <location>
        <begin position="401"/>
        <end position="438"/>
    </location>
</feature>
<feature type="domain" description="Laminin G" evidence="13">
    <location>
        <begin position="872"/>
        <end position="1064"/>
    </location>
</feature>
<evidence type="ECO:0000256" key="2">
    <source>
        <dbReference type="ARBA" id="ARBA00010241"/>
    </source>
</evidence>
<reference evidence="16" key="3">
    <citation type="submission" date="2015-06" db="UniProtKB">
        <authorList>
            <consortium name="EnsemblMetazoa"/>
        </authorList>
    </citation>
    <scope>IDENTIFICATION</scope>
</reference>
<dbReference type="InterPro" id="IPR008979">
    <property type="entry name" value="Galactose-bd-like_sf"/>
</dbReference>
<dbReference type="GO" id="GO:0016020">
    <property type="term" value="C:membrane"/>
    <property type="evidence" value="ECO:0007669"/>
    <property type="project" value="UniProtKB-SubCell"/>
</dbReference>
<feature type="transmembrane region" description="Helical" evidence="11">
    <location>
        <begin position="1106"/>
        <end position="1130"/>
    </location>
</feature>
<dbReference type="SUPFAM" id="SSF49785">
    <property type="entry name" value="Galactose-binding domain-like"/>
    <property type="match status" value="1"/>
</dbReference>
<dbReference type="Pfam" id="PF02210">
    <property type="entry name" value="Laminin_G_2"/>
    <property type="match status" value="4"/>
</dbReference>
<dbReference type="EMBL" id="KB293403">
    <property type="protein sequence ID" value="ELU16014.1"/>
    <property type="molecule type" value="Genomic_DNA"/>
</dbReference>
<evidence type="ECO:0000313" key="15">
    <source>
        <dbReference type="EMBL" id="ELU16014.1"/>
    </source>
</evidence>
<dbReference type="EMBL" id="AMQN01017683">
    <property type="status" value="NOT_ANNOTATED_CDS"/>
    <property type="molecule type" value="Genomic_DNA"/>
</dbReference>
<dbReference type="OMA" id="GWNCGRE"/>
<evidence type="ECO:0000259" key="12">
    <source>
        <dbReference type="PROSITE" id="PS50022"/>
    </source>
</evidence>
<organism evidence="15">
    <name type="scientific">Capitella teleta</name>
    <name type="common">Polychaete worm</name>
    <dbReference type="NCBI Taxonomy" id="283909"/>
    <lineage>
        <taxon>Eukaryota</taxon>
        <taxon>Metazoa</taxon>
        <taxon>Spiralia</taxon>
        <taxon>Lophotrochozoa</taxon>
        <taxon>Annelida</taxon>
        <taxon>Polychaeta</taxon>
        <taxon>Sedentaria</taxon>
        <taxon>Scolecida</taxon>
        <taxon>Capitellidae</taxon>
        <taxon>Capitella</taxon>
    </lineage>
</organism>
<reference evidence="17" key="1">
    <citation type="submission" date="2012-12" db="EMBL/GenBank/DDBJ databases">
        <authorList>
            <person name="Hellsten U."/>
            <person name="Grimwood J."/>
            <person name="Chapman J.A."/>
            <person name="Shapiro H."/>
            <person name="Aerts A."/>
            <person name="Otillar R.P."/>
            <person name="Terry A.Y."/>
            <person name="Boore J.L."/>
            <person name="Simakov O."/>
            <person name="Marletaz F."/>
            <person name="Cho S.-J."/>
            <person name="Edsinger-Gonzales E."/>
            <person name="Havlak P."/>
            <person name="Kuo D.-H."/>
            <person name="Larsson T."/>
            <person name="Lv J."/>
            <person name="Arendt D."/>
            <person name="Savage R."/>
            <person name="Osoegawa K."/>
            <person name="de Jong P."/>
            <person name="Lindberg D.R."/>
            <person name="Seaver E.C."/>
            <person name="Weisblat D.A."/>
            <person name="Putnam N.H."/>
            <person name="Grigoriev I.V."/>
            <person name="Rokhsar D.S."/>
        </authorList>
    </citation>
    <scope>NUCLEOTIDE SEQUENCE</scope>
    <source>
        <strain evidence="17">I ESC-2004</strain>
    </source>
</reference>
<dbReference type="PANTHER" id="PTHR15036:SF49">
    <property type="entry name" value="AXOTACTIN"/>
    <property type="match status" value="1"/>
</dbReference>
<evidence type="ECO:0000256" key="6">
    <source>
        <dbReference type="ARBA" id="ARBA00022989"/>
    </source>
</evidence>
<dbReference type="OrthoDB" id="26719at2759"/>
<dbReference type="CDD" id="cd00110">
    <property type="entry name" value="LamG"/>
    <property type="match status" value="4"/>
</dbReference>
<evidence type="ECO:0000313" key="17">
    <source>
        <dbReference type="Proteomes" id="UP000014760"/>
    </source>
</evidence>
<evidence type="ECO:0000256" key="7">
    <source>
        <dbReference type="ARBA" id="ARBA00023136"/>
    </source>
</evidence>
<accession>R7VBJ7</accession>
<evidence type="ECO:0000259" key="14">
    <source>
        <dbReference type="PROSITE" id="PS50026"/>
    </source>
</evidence>
<dbReference type="Gene3D" id="2.60.120.200">
    <property type="match status" value="4"/>
</dbReference>
<dbReference type="Proteomes" id="UP000014760">
    <property type="component" value="Unassembled WGS sequence"/>
</dbReference>
<dbReference type="Gene3D" id="2.10.25.10">
    <property type="entry name" value="Laminin"/>
    <property type="match status" value="1"/>
</dbReference>
<feature type="domain" description="F5/8 type C" evidence="12">
    <location>
        <begin position="1"/>
        <end position="45"/>
    </location>
</feature>
<dbReference type="InterPro" id="IPR001791">
    <property type="entry name" value="Laminin_G"/>
</dbReference>
<dbReference type="InterPro" id="IPR000421">
    <property type="entry name" value="FA58C"/>
</dbReference>
<dbReference type="PROSITE" id="PS50026">
    <property type="entry name" value="EGF_3"/>
    <property type="match status" value="2"/>
</dbReference>
<dbReference type="SUPFAM" id="SSF49899">
    <property type="entry name" value="Concanavalin A-like lectins/glucanases"/>
    <property type="match status" value="4"/>
</dbReference>
<dbReference type="SMART" id="SM00181">
    <property type="entry name" value="EGF"/>
    <property type="match status" value="2"/>
</dbReference>
<evidence type="ECO:0000256" key="1">
    <source>
        <dbReference type="ARBA" id="ARBA00004479"/>
    </source>
</evidence>
<dbReference type="Gene3D" id="2.60.120.1000">
    <property type="match status" value="1"/>
</dbReference>
<keyword evidence="5" id="KW-0732">Signal</keyword>
<evidence type="ECO:0008006" key="18">
    <source>
        <dbReference type="Google" id="ProtNLM"/>
    </source>
</evidence>
<dbReference type="SMART" id="SM00282">
    <property type="entry name" value="LamG"/>
    <property type="match status" value="4"/>
</dbReference>